<sequence>MPGPPPKANGERRRRNPPRANTTLLPAAGRPGPAPEWPLGGLPAEGWDEMWARPQAVMWETMRADEIVARYLLLRERIADPAYPESQNASFWNVLTNLEDRLGLTPTAMMRLQWEIEGTTVREDDDPETEGTGSRVDEVRARLKVVP</sequence>
<evidence type="ECO:0008006" key="4">
    <source>
        <dbReference type="Google" id="ProtNLM"/>
    </source>
</evidence>
<gene>
    <name evidence="2" type="ORF">FOB82_10510</name>
</gene>
<feature type="region of interest" description="Disordered" evidence="1">
    <location>
        <begin position="1"/>
        <end position="35"/>
    </location>
</feature>
<dbReference type="AlphaFoldDB" id="A0A6B8TGW6"/>
<dbReference type="KEGG" id="cxe:FOB82_10510"/>
<protein>
    <recommendedName>
        <fullName evidence="4">Terminase small subunit</fullName>
    </recommendedName>
</protein>
<evidence type="ECO:0000313" key="2">
    <source>
        <dbReference type="EMBL" id="QGS35298.1"/>
    </source>
</evidence>
<dbReference type="Proteomes" id="UP000426857">
    <property type="component" value="Chromosome"/>
</dbReference>
<dbReference type="EMBL" id="CP046322">
    <property type="protein sequence ID" value="QGS35298.1"/>
    <property type="molecule type" value="Genomic_DNA"/>
</dbReference>
<name>A0A6B8TGW6_9CORY</name>
<dbReference type="InterPro" id="IPR057972">
    <property type="entry name" value="Terminase_7"/>
</dbReference>
<feature type="compositionally biased region" description="Low complexity" evidence="1">
    <location>
        <begin position="18"/>
        <end position="31"/>
    </location>
</feature>
<accession>A0A6B8TGW6</accession>
<evidence type="ECO:0000313" key="3">
    <source>
        <dbReference type="Proteomes" id="UP000426857"/>
    </source>
</evidence>
<dbReference type="Pfam" id="PF25673">
    <property type="entry name" value="Terminase_7"/>
    <property type="match status" value="1"/>
</dbReference>
<evidence type="ECO:0000256" key="1">
    <source>
        <dbReference type="SAM" id="MobiDB-lite"/>
    </source>
</evidence>
<organism evidence="2 3">
    <name type="scientific">Corynebacterium xerosis</name>
    <dbReference type="NCBI Taxonomy" id="1725"/>
    <lineage>
        <taxon>Bacteria</taxon>
        <taxon>Bacillati</taxon>
        <taxon>Actinomycetota</taxon>
        <taxon>Actinomycetes</taxon>
        <taxon>Mycobacteriales</taxon>
        <taxon>Corynebacteriaceae</taxon>
        <taxon>Corynebacterium</taxon>
    </lineage>
</organism>
<dbReference type="RefSeq" id="WP_155870210.1">
    <property type="nucleotide sequence ID" value="NZ_CP046322.1"/>
</dbReference>
<reference evidence="2 3" key="1">
    <citation type="submission" date="2019-11" db="EMBL/GenBank/DDBJ databases">
        <title>FDA dAtabase for Regulatory Grade micrObial Sequences (FDA-ARGOS): Supporting development and validation of Infectious Disease Dx tests.</title>
        <authorList>
            <person name="Kerrigan L."/>
            <person name="Long C."/>
            <person name="Tallon L."/>
            <person name="Sadzewicz L."/>
            <person name="Vavikolanu K."/>
            <person name="Mehta A."/>
            <person name="Aluvathingal J."/>
            <person name="Nadendla S."/>
            <person name="Yan Y."/>
            <person name="Sichtig H."/>
        </authorList>
    </citation>
    <scope>NUCLEOTIDE SEQUENCE [LARGE SCALE GENOMIC DNA]</scope>
    <source>
        <strain evidence="2 3">FDAARGOS_674</strain>
    </source>
</reference>
<proteinExistence type="predicted"/>